<dbReference type="RefSeq" id="XP_060322358.1">
    <property type="nucleotide sequence ID" value="XM_060481324.1"/>
</dbReference>
<keyword evidence="2" id="KW-1185">Reference proteome</keyword>
<dbReference type="Proteomes" id="UP001175211">
    <property type="component" value="Unassembled WGS sequence"/>
</dbReference>
<gene>
    <name evidence="1" type="ORF">EV420DRAFT_234849</name>
</gene>
<comment type="caution">
    <text evidence="1">The sequence shown here is derived from an EMBL/GenBank/DDBJ whole genome shotgun (WGS) entry which is preliminary data.</text>
</comment>
<protein>
    <submittedName>
        <fullName evidence="1">Uncharacterized protein</fullName>
    </submittedName>
</protein>
<sequence>MLRGIFSFSVLGHLSVSWYSNQANDLKFYPLISRDIIVDFSKLAQTINLNSWKCPTTACSLPLSQQFSGTLLTRFLLCKPVPRS</sequence>
<accession>A0AA39J9T1</accession>
<evidence type="ECO:0000313" key="1">
    <source>
        <dbReference type="EMBL" id="KAK0436798.1"/>
    </source>
</evidence>
<dbReference type="AlphaFoldDB" id="A0AA39J9T1"/>
<reference evidence="1" key="1">
    <citation type="submission" date="2023-06" db="EMBL/GenBank/DDBJ databases">
        <authorList>
            <consortium name="Lawrence Berkeley National Laboratory"/>
            <person name="Ahrendt S."/>
            <person name="Sahu N."/>
            <person name="Indic B."/>
            <person name="Wong-Bajracharya J."/>
            <person name="Merenyi Z."/>
            <person name="Ke H.-M."/>
            <person name="Monk M."/>
            <person name="Kocsube S."/>
            <person name="Drula E."/>
            <person name="Lipzen A."/>
            <person name="Balint B."/>
            <person name="Henrissat B."/>
            <person name="Andreopoulos B."/>
            <person name="Martin F.M."/>
            <person name="Harder C.B."/>
            <person name="Rigling D."/>
            <person name="Ford K.L."/>
            <person name="Foster G.D."/>
            <person name="Pangilinan J."/>
            <person name="Papanicolaou A."/>
            <person name="Barry K."/>
            <person name="LaButti K."/>
            <person name="Viragh M."/>
            <person name="Koriabine M."/>
            <person name="Yan M."/>
            <person name="Riley R."/>
            <person name="Champramary S."/>
            <person name="Plett K.L."/>
            <person name="Tsai I.J."/>
            <person name="Slot J."/>
            <person name="Sipos G."/>
            <person name="Plett J."/>
            <person name="Nagy L.G."/>
            <person name="Grigoriev I.V."/>
        </authorList>
    </citation>
    <scope>NUCLEOTIDE SEQUENCE</scope>
    <source>
        <strain evidence="1">CCBAS 213</strain>
    </source>
</reference>
<dbReference type="EMBL" id="JAUEPS010000122">
    <property type="protein sequence ID" value="KAK0436798.1"/>
    <property type="molecule type" value="Genomic_DNA"/>
</dbReference>
<name>A0AA39J9T1_ARMTA</name>
<evidence type="ECO:0000313" key="2">
    <source>
        <dbReference type="Proteomes" id="UP001175211"/>
    </source>
</evidence>
<organism evidence="1 2">
    <name type="scientific">Armillaria tabescens</name>
    <name type="common">Ringless honey mushroom</name>
    <name type="synonym">Agaricus tabescens</name>
    <dbReference type="NCBI Taxonomy" id="1929756"/>
    <lineage>
        <taxon>Eukaryota</taxon>
        <taxon>Fungi</taxon>
        <taxon>Dikarya</taxon>
        <taxon>Basidiomycota</taxon>
        <taxon>Agaricomycotina</taxon>
        <taxon>Agaricomycetes</taxon>
        <taxon>Agaricomycetidae</taxon>
        <taxon>Agaricales</taxon>
        <taxon>Marasmiineae</taxon>
        <taxon>Physalacriaceae</taxon>
        <taxon>Desarmillaria</taxon>
    </lineage>
</organism>
<proteinExistence type="predicted"/>
<dbReference type="GeneID" id="85364872"/>